<dbReference type="CDD" id="cd02440">
    <property type="entry name" value="AdoMet_MTases"/>
    <property type="match status" value="1"/>
</dbReference>
<organism evidence="3 4">
    <name type="scientific">Roseitalea porphyridii</name>
    <dbReference type="NCBI Taxonomy" id="1852022"/>
    <lineage>
        <taxon>Bacteria</taxon>
        <taxon>Pseudomonadati</taxon>
        <taxon>Pseudomonadota</taxon>
        <taxon>Alphaproteobacteria</taxon>
        <taxon>Hyphomicrobiales</taxon>
        <taxon>Ahrensiaceae</taxon>
        <taxon>Roseitalea</taxon>
    </lineage>
</organism>
<dbReference type="SUPFAM" id="SSF53335">
    <property type="entry name" value="S-adenosyl-L-methionine-dependent methyltransferases"/>
    <property type="match status" value="1"/>
</dbReference>
<evidence type="ECO:0000256" key="1">
    <source>
        <dbReference type="ARBA" id="ARBA00022679"/>
    </source>
</evidence>
<evidence type="ECO:0000259" key="2">
    <source>
        <dbReference type="Pfam" id="PF13649"/>
    </source>
</evidence>
<evidence type="ECO:0000313" key="4">
    <source>
        <dbReference type="Proteomes" id="UP000293719"/>
    </source>
</evidence>
<dbReference type="Pfam" id="PF13649">
    <property type="entry name" value="Methyltransf_25"/>
    <property type="match status" value="1"/>
</dbReference>
<protein>
    <submittedName>
        <fullName evidence="3">Class I SAM-dependent methyltransferase</fullName>
    </submittedName>
</protein>
<dbReference type="EMBL" id="CP036532">
    <property type="protein sequence ID" value="QBK32402.1"/>
    <property type="molecule type" value="Genomic_DNA"/>
</dbReference>
<dbReference type="GO" id="GO:0032259">
    <property type="term" value="P:methylation"/>
    <property type="evidence" value="ECO:0007669"/>
    <property type="project" value="UniProtKB-KW"/>
</dbReference>
<reference evidence="3 4" key="1">
    <citation type="journal article" date="2017" name="Int. J. Syst. Evol. Microbiol.">
        <title>Roseitalea porphyridii gen. nov., sp. nov., isolated from a red alga, and reclassification of Hoeflea suaedae Chung et al. 2013 as Pseudohoeflea suaedae gen. nov., comb. nov.</title>
        <authorList>
            <person name="Hyeon J.W."/>
            <person name="Jeong S.E."/>
            <person name="Baek K."/>
            <person name="Jeon C.O."/>
        </authorList>
    </citation>
    <scope>NUCLEOTIDE SEQUENCE [LARGE SCALE GENOMIC DNA]</scope>
    <source>
        <strain evidence="3 4">MA7-20</strain>
    </source>
</reference>
<dbReference type="Proteomes" id="UP000293719">
    <property type="component" value="Chromosome"/>
</dbReference>
<dbReference type="InterPro" id="IPR041698">
    <property type="entry name" value="Methyltransf_25"/>
</dbReference>
<proteinExistence type="predicted"/>
<dbReference type="OrthoDB" id="5642573at2"/>
<keyword evidence="1 3" id="KW-0808">Transferase</keyword>
<dbReference type="GO" id="GO:0008168">
    <property type="term" value="F:methyltransferase activity"/>
    <property type="evidence" value="ECO:0007669"/>
    <property type="project" value="UniProtKB-KW"/>
</dbReference>
<dbReference type="KEGG" id="rpod:E0E05_13590"/>
<gene>
    <name evidence="3" type="ORF">E0E05_13590</name>
</gene>
<dbReference type="AlphaFoldDB" id="A0A4P6V4M9"/>
<evidence type="ECO:0000313" key="3">
    <source>
        <dbReference type="EMBL" id="QBK32402.1"/>
    </source>
</evidence>
<sequence>MTAGSRQSSPARQRSDARFWNRMARKYARSPIEDEAGYERSLERTREFLTRDDDVLEIGCGTGSTALRHAPHVRHITGTDISSEMIAIANEKLAEGGPANVDFLVATADDPSFANGAYDTVMAHNILHLVPDLDATLSRIRDALRPGGLLIAKTPCLGDMNPAIRWVMLPAMRAVGKAPPVLCFSGRALREAIGRNGFVVEAVEFHGTRGRDARPFIVARKT</sequence>
<feature type="domain" description="Methyltransferase" evidence="2">
    <location>
        <begin position="55"/>
        <end position="148"/>
    </location>
</feature>
<dbReference type="InterPro" id="IPR029063">
    <property type="entry name" value="SAM-dependent_MTases_sf"/>
</dbReference>
<name>A0A4P6V4M9_9HYPH</name>
<accession>A0A4P6V4M9</accession>
<keyword evidence="3" id="KW-0489">Methyltransferase</keyword>
<keyword evidence="4" id="KW-1185">Reference proteome</keyword>
<dbReference type="PANTHER" id="PTHR43861">
    <property type="entry name" value="TRANS-ACONITATE 2-METHYLTRANSFERASE-RELATED"/>
    <property type="match status" value="1"/>
</dbReference>
<dbReference type="Gene3D" id="3.40.50.150">
    <property type="entry name" value="Vaccinia Virus protein VP39"/>
    <property type="match status" value="1"/>
</dbReference>